<dbReference type="AlphaFoldDB" id="A0A3B3DBN1"/>
<dbReference type="STRING" id="30732.ENSOMEP00000026914"/>
<dbReference type="PANTHER" id="PTHR22576">
    <property type="entry name" value="MUCOSA ASSOCIATED LYMPHOID TISSUE LYMPHOMA TRANSLOCATION PROTEIN 1/PARACASPASE"/>
    <property type="match status" value="1"/>
</dbReference>
<dbReference type="InterPro" id="IPR011600">
    <property type="entry name" value="Pept_C14_caspase"/>
</dbReference>
<proteinExistence type="predicted"/>
<dbReference type="InterPro" id="IPR001309">
    <property type="entry name" value="Pept_C14_p20"/>
</dbReference>
<keyword evidence="3" id="KW-1185">Reference proteome</keyword>
<feature type="domain" description="Caspase family p20" evidence="1">
    <location>
        <begin position="31"/>
        <end position="158"/>
    </location>
</feature>
<dbReference type="Ensembl" id="ENSOMET00000003365.1">
    <property type="protein sequence ID" value="ENSOMEP00000026914.1"/>
    <property type="gene ID" value="ENSOMEG00000009025.1"/>
</dbReference>
<dbReference type="PaxDb" id="30732-ENSOMEP00000026914"/>
<dbReference type="OMA" id="FSHINDE"/>
<dbReference type="Pfam" id="PF00656">
    <property type="entry name" value="Peptidase_C14"/>
    <property type="match status" value="1"/>
</dbReference>
<dbReference type="Gene3D" id="2.60.40.3360">
    <property type="match status" value="1"/>
</dbReference>
<dbReference type="InterPro" id="IPR041077">
    <property type="entry name" value="MALT1_Ig"/>
</dbReference>
<dbReference type="Proteomes" id="UP000261560">
    <property type="component" value="Unplaced"/>
</dbReference>
<dbReference type="GO" id="GO:0004197">
    <property type="term" value="F:cysteine-type endopeptidase activity"/>
    <property type="evidence" value="ECO:0007669"/>
    <property type="project" value="InterPro"/>
</dbReference>
<accession>A0A3B3DBN1</accession>
<dbReference type="GO" id="GO:0006508">
    <property type="term" value="P:proteolysis"/>
    <property type="evidence" value="ECO:0007669"/>
    <property type="project" value="InterPro"/>
</dbReference>
<reference evidence="2" key="1">
    <citation type="submission" date="2025-08" db="UniProtKB">
        <authorList>
            <consortium name="Ensembl"/>
        </authorList>
    </citation>
    <scope>IDENTIFICATION</scope>
</reference>
<sequence length="539" mass="60149">MFSDSQEVFRSTFGMQQTSEESSSSKSFYATDKVALLIGNMNYLHHTPLCAPICDVHELTNLLRQMDFKVVSLLDLNWQEMQNAVAEFLMLLDRGVYGLLYFAGHGYENYGNSFMVPIDAPASYTSDHCLCVQSILSRMQEKQTGLNVFLLDMCRQRNFNDDVIVHPGLLKVTANIVFGYATCVDAEAYEVKRENTSNGIFISFLKQRVCENQKVTVMLDKVAEDMGRCAITRGRQALELRSNLSERRSLTDPIQTSACSASQSARNLQWAVAHGIKTGVPPSFTDSFVNSNASFSTDLPQSQCLHFDCGVKVQLGFAAEFSNVMVIYTRILAKPEEIVSCSAQLTDFTEDVDVDLKKSNQDCLIDAGSLCLTEDKLPSPDVPSLYTRICNLQRLKKELTFTVCLHYTYSNMDEEIQERLPVLVGKPLVSKLNLHQRPPTRSFFTDISLDSLGFSECSSFAFADGLAPSSSTSNASLFQEMTSGVDSPALLRSDNLPEETDCPEFLLSSERLVSSKSLPHSQVNETNFRFSDMCNFHSL</sequence>
<dbReference type="SUPFAM" id="SSF52129">
    <property type="entry name" value="Caspase-like"/>
    <property type="match status" value="1"/>
</dbReference>
<name>A0A3B3DBN1_ORYME</name>
<dbReference type="FunFam" id="3.40.50.1460:FF:000004">
    <property type="entry name" value="Mucosa-associated lymphoid tissue lymphoma translocation protein 1"/>
    <property type="match status" value="1"/>
</dbReference>
<dbReference type="Pfam" id="PF18703">
    <property type="entry name" value="MALT1_Ig"/>
    <property type="match status" value="1"/>
</dbReference>
<dbReference type="GeneTree" id="ENSGT00390000018044"/>
<dbReference type="PROSITE" id="PS50208">
    <property type="entry name" value="CASPASE_P20"/>
    <property type="match status" value="1"/>
</dbReference>
<reference evidence="2" key="2">
    <citation type="submission" date="2025-09" db="UniProtKB">
        <authorList>
            <consortium name="Ensembl"/>
        </authorList>
    </citation>
    <scope>IDENTIFICATION</scope>
</reference>
<dbReference type="InterPro" id="IPR029030">
    <property type="entry name" value="Caspase-like_dom_sf"/>
</dbReference>
<evidence type="ECO:0000259" key="1">
    <source>
        <dbReference type="PROSITE" id="PS50208"/>
    </source>
</evidence>
<dbReference type="InterPro" id="IPR033540">
    <property type="entry name" value="MALT1_IG-like_dom_sf"/>
</dbReference>
<evidence type="ECO:0000313" key="2">
    <source>
        <dbReference type="Ensembl" id="ENSOMEP00000026914.1"/>
    </source>
</evidence>
<protein>
    <submittedName>
        <fullName evidence="2">MALT paracaspase 2</fullName>
    </submittedName>
</protein>
<organism evidence="2 3">
    <name type="scientific">Oryzias melastigma</name>
    <name type="common">Marine medaka</name>
    <dbReference type="NCBI Taxonomy" id="30732"/>
    <lineage>
        <taxon>Eukaryota</taxon>
        <taxon>Metazoa</taxon>
        <taxon>Chordata</taxon>
        <taxon>Craniata</taxon>
        <taxon>Vertebrata</taxon>
        <taxon>Euteleostomi</taxon>
        <taxon>Actinopterygii</taxon>
        <taxon>Neopterygii</taxon>
        <taxon>Teleostei</taxon>
        <taxon>Neoteleostei</taxon>
        <taxon>Acanthomorphata</taxon>
        <taxon>Ovalentaria</taxon>
        <taxon>Atherinomorphae</taxon>
        <taxon>Beloniformes</taxon>
        <taxon>Adrianichthyidae</taxon>
        <taxon>Oryziinae</taxon>
        <taxon>Oryzias</taxon>
    </lineage>
</organism>
<dbReference type="InterPro" id="IPR052039">
    <property type="entry name" value="Caspase-related_regulators"/>
</dbReference>
<dbReference type="Gene3D" id="3.40.50.1460">
    <property type="match status" value="1"/>
</dbReference>
<dbReference type="PANTHER" id="PTHR22576:SF27">
    <property type="entry name" value="PARACASPASE 2"/>
    <property type="match status" value="1"/>
</dbReference>
<evidence type="ECO:0000313" key="3">
    <source>
        <dbReference type="Proteomes" id="UP000261560"/>
    </source>
</evidence>